<dbReference type="OrthoDB" id="9809312at2"/>
<protein>
    <submittedName>
        <fullName evidence="2">SCP-2 sterol transfer family protein</fullName>
    </submittedName>
</protein>
<accession>A0A1L9NUK6</accession>
<proteinExistence type="predicted"/>
<keyword evidence="3" id="KW-1185">Reference proteome</keyword>
<feature type="domain" description="SCP2" evidence="1">
    <location>
        <begin position="13"/>
        <end position="95"/>
    </location>
</feature>
<evidence type="ECO:0000313" key="3">
    <source>
        <dbReference type="Proteomes" id="UP000184514"/>
    </source>
</evidence>
<sequence length="96" mass="9650">MSDMIAAAVEALDAKAKASGLSETVKFSIEGEGAVVIDGTGARASDEEADLTVTADAETFQGIMDGSLDSTSAFMTGKITIDGDMGLAMKLGSILG</sequence>
<dbReference type="EMBL" id="MLCB01000159">
    <property type="protein sequence ID" value="OJI92957.1"/>
    <property type="molecule type" value="Genomic_DNA"/>
</dbReference>
<reference evidence="2 3" key="1">
    <citation type="submission" date="2016-10" db="EMBL/GenBank/DDBJ databases">
        <title>Genome sequence of Planktotalea frisia SH6-1.</title>
        <authorList>
            <person name="Poehlein A."/>
            <person name="Bakenhus I."/>
            <person name="Voget S."/>
            <person name="Brinkhoff T."/>
            <person name="Simon M."/>
        </authorList>
    </citation>
    <scope>NUCLEOTIDE SEQUENCE [LARGE SCALE GENOMIC DNA]</scope>
    <source>
        <strain evidence="2 3">SH6-1</strain>
    </source>
</reference>
<dbReference type="Proteomes" id="UP000184514">
    <property type="component" value="Unassembled WGS sequence"/>
</dbReference>
<dbReference type="RefSeq" id="WP_072631263.1">
    <property type="nucleotide sequence ID" value="NZ_MLCB01000159.1"/>
</dbReference>
<organism evidence="2 3">
    <name type="scientific">Planktotalea frisia</name>
    <dbReference type="NCBI Taxonomy" id="696762"/>
    <lineage>
        <taxon>Bacteria</taxon>
        <taxon>Pseudomonadati</taxon>
        <taxon>Pseudomonadota</taxon>
        <taxon>Alphaproteobacteria</taxon>
        <taxon>Rhodobacterales</taxon>
        <taxon>Paracoccaceae</taxon>
        <taxon>Planktotalea</taxon>
    </lineage>
</organism>
<evidence type="ECO:0000259" key="1">
    <source>
        <dbReference type="Pfam" id="PF02036"/>
    </source>
</evidence>
<dbReference type="InterPro" id="IPR003033">
    <property type="entry name" value="SCP2_sterol-bd_dom"/>
</dbReference>
<dbReference type="Pfam" id="PF02036">
    <property type="entry name" value="SCP2"/>
    <property type="match status" value="1"/>
</dbReference>
<gene>
    <name evidence="2" type="ORF">PFRI_27320</name>
</gene>
<dbReference type="STRING" id="696762.PFRI_27320"/>
<dbReference type="InterPro" id="IPR036527">
    <property type="entry name" value="SCP2_sterol-bd_dom_sf"/>
</dbReference>
<name>A0A1L9NUK6_9RHOB</name>
<comment type="caution">
    <text evidence="2">The sequence shown here is derived from an EMBL/GenBank/DDBJ whole genome shotgun (WGS) entry which is preliminary data.</text>
</comment>
<dbReference type="SUPFAM" id="SSF55718">
    <property type="entry name" value="SCP-like"/>
    <property type="match status" value="1"/>
</dbReference>
<dbReference type="AlphaFoldDB" id="A0A1L9NUK6"/>
<evidence type="ECO:0000313" key="2">
    <source>
        <dbReference type="EMBL" id="OJI92957.1"/>
    </source>
</evidence>
<dbReference type="Gene3D" id="3.30.1050.10">
    <property type="entry name" value="SCP2 sterol-binding domain"/>
    <property type="match status" value="1"/>
</dbReference>